<keyword evidence="2" id="KW-1185">Reference proteome</keyword>
<organism evidence="1 2">
    <name type="scientific">Allosphingosinicella humi</name>
    <dbReference type="NCBI Taxonomy" id="2068657"/>
    <lineage>
        <taxon>Bacteria</taxon>
        <taxon>Pseudomonadati</taxon>
        <taxon>Pseudomonadota</taxon>
        <taxon>Alphaproteobacteria</taxon>
        <taxon>Sphingomonadales</taxon>
        <taxon>Sphingomonadaceae</taxon>
        <taxon>Allosphingosinicella</taxon>
    </lineage>
</organism>
<dbReference type="AlphaFoldDB" id="A0A2U2J4R0"/>
<proteinExistence type="predicted"/>
<evidence type="ECO:0000313" key="2">
    <source>
        <dbReference type="Proteomes" id="UP000245916"/>
    </source>
</evidence>
<dbReference type="EMBL" id="QFFF01000001">
    <property type="protein sequence ID" value="PWG03307.1"/>
    <property type="molecule type" value="Genomic_DNA"/>
</dbReference>
<protein>
    <submittedName>
        <fullName evidence="1">Uncharacterized protein</fullName>
    </submittedName>
</protein>
<dbReference type="Proteomes" id="UP000245916">
    <property type="component" value="Unassembled WGS sequence"/>
</dbReference>
<evidence type="ECO:0000313" key="1">
    <source>
        <dbReference type="EMBL" id="PWG03307.1"/>
    </source>
</evidence>
<gene>
    <name evidence="1" type="ORF">DF286_10835</name>
</gene>
<reference evidence="1 2" key="1">
    <citation type="submission" date="2018-05" db="EMBL/GenBank/DDBJ databases">
        <title>Genome of Sphingosinicella humi QZX222.</title>
        <authorList>
            <person name="Qiao Z."/>
            <person name="Wang G."/>
        </authorList>
    </citation>
    <scope>NUCLEOTIDE SEQUENCE [LARGE SCALE GENOMIC DNA]</scope>
    <source>
        <strain evidence="1 2">QZX222</strain>
    </source>
</reference>
<accession>A0A2U2J4R0</accession>
<comment type="caution">
    <text evidence="1">The sequence shown here is derived from an EMBL/GenBank/DDBJ whole genome shotgun (WGS) entry which is preliminary data.</text>
</comment>
<sequence length="92" mass="10844">MDGCKVHLTWDARHAATRAMLAGEPVVTPMELFIFMGGDPDQFTPEIEEHCIRDLKAHGYRLEKVAIEFYAPELQDRWVRHEHWPEDDQWPE</sequence>
<name>A0A2U2J4R0_9SPHN</name>